<reference evidence="1 2" key="1">
    <citation type="submission" date="2022-02" db="EMBL/GenBank/DDBJ databases">
        <title>Draft genome sequence of Mezorhizobium retamae strain IRAMC:0171 isolated from Retama raetam nodules.</title>
        <authorList>
            <person name="Bengaied R."/>
            <person name="Sbissi I."/>
            <person name="Huber K."/>
            <person name="Ghodbane F."/>
            <person name="Nouioui I."/>
            <person name="Tarhouni M."/>
            <person name="Gtari M."/>
        </authorList>
    </citation>
    <scope>NUCLEOTIDE SEQUENCE [LARGE SCALE GENOMIC DNA]</scope>
    <source>
        <strain evidence="1 2">IRAMC:0171</strain>
    </source>
</reference>
<dbReference type="EMBL" id="JAKREW010000056">
    <property type="protein sequence ID" value="MCG7508858.1"/>
    <property type="molecule type" value="Genomic_DNA"/>
</dbReference>
<comment type="caution">
    <text evidence="1">The sequence shown here is derived from an EMBL/GenBank/DDBJ whole genome shotgun (WGS) entry which is preliminary data.</text>
</comment>
<name>A0ABS9QPS4_9HYPH</name>
<evidence type="ECO:0000313" key="1">
    <source>
        <dbReference type="EMBL" id="MCG7508858.1"/>
    </source>
</evidence>
<gene>
    <name evidence="1" type="ORF">L4923_27865</name>
</gene>
<protein>
    <submittedName>
        <fullName evidence="1">Uncharacterized protein</fullName>
    </submittedName>
</protein>
<organism evidence="1 2">
    <name type="scientific">Mesorhizobium retamae</name>
    <dbReference type="NCBI Taxonomy" id="2912854"/>
    <lineage>
        <taxon>Bacteria</taxon>
        <taxon>Pseudomonadati</taxon>
        <taxon>Pseudomonadota</taxon>
        <taxon>Alphaproteobacteria</taxon>
        <taxon>Hyphomicrobiales</taxon>
        <taxon>Phyllobacteriaceae</taxon>
        <taxon>Mesorhizobium</taxon>
    </lineage>
</organism>
<keyword evidence="2" id="KW-1185">Reference proteome</keyword>
<proteinExistence type="predicted"/>
<dbReference type="RefSeq" id="WP_239370361.1">
    <property type="nucleotide sequence ID" value="NZ_JAKREW010000056.1"/>
</dbReference>
<accession>A0ABS9QPS4</accession>
<dbReference type="Proteomes" id="UP001201701">
    <property type="component" value="Unassembled WGS sequence"/>
</dbReference>
<sequence>MKATVDPEARTFTLSAGGWIGTYPISDYGKWVRFYRGQQERYPAYAGTYQPAVDALAGIAAQIDAISHSSR</sequence>
<evidence type="ECO:0000313" key="2">
    <source>
        <dbReference type="Proteomes" id="UP001201701"/>
    </source>
</evidence>